<keyword evidence="9" id="KW-1185">Reference proteome</keyword>
<feature type="binding site" description="axial binding residue" evidence="5">
    <location>
        <position position="450"/>
    </location>
    <ligand>
        <name>heme</name>
        <dbReference type="ChEBI" id="CHEBI:30413"/>
    </ligand>
    <ligandPart>
        <name>Fe</name>
        <dbReference type="ChEBI" id="CHEBI:18248"/>
    </ligandPart>
</feature>
<dbReference type="OrthoDB" id="842715at2759"/>
<feature type="transmembrane region" description="Helical" evidence="7">
    <location>
        <begin position="6"/>
        <end position="24"/>
    </location>
</feature>
<dbReference type="CDD" id="cd11073">
    <property type="entry name" value="CYP76-like"/>
    <property type="match status" value="1"/>
</dbReference>
<comment type="similarity">
    <text evidence="1 6">Belongs to the cytochrome P450 family.</text>
</comment>
<proteinExistence type="inferred from homology"/>
<dbReference type="SUPFAM" id="SSF48264">
    <property type="entry name" value="Cytochrome P450"/>
    <property type="match status" value="1"/>
</dbReference>
<dbReference type="AlphaFoldDB" id="B9SRM8"/>
<dbReference type="Proteomes" id="UP000008311">
    <property type="component" value="Unassembled WGS sequence"/>
</dbReference>
<reference evidence="9" key="1">
    <citation type="journal article" date="2010" name="Nat. Biotechnol.">
        <title>Draft genome sequence of the oilseed species Ricinus communis.</title>
        <authorList>
            <person name="Chan A.P."/>
            <person name="Crabtree J."/>
            <person name="Zhao Q."/>
            <person name="Lorenzi H."/>
            <person name="Orvis J."/>
            <person name="Puiu D."/>
            <person name="Melake-Berhan A."/>
            <person name="Jones K.M."/>
            <person name="Redman J."/>
            <person name="Chen G."/>
            <person name="Cahoon E.B."/>
            <person name="Gedil M."/>
            <person name="Stanke M."/>
            <person name="Haas B.J."/>
            <person name="Wortman J.R."/>
            <person name="Fraser-Liggett C.M."/>
            <person name="Ravel J."/>
            <person name="Rabinowicz P.D."/>
        </authorList>
    </citation>
    <scope>NUCLEOTIDE SEQUENCE [LARGE SCALE GENOMIC DNA]</scope>
    <source>
        <strain evidence="9">cv. Hale</strain>
    </source>
</reference>
<dbReference type="InterPro" id="IPR036396">
    <property type="entry name" value="Cyt_P450_sf"/>
</dbReference>
<dbReference type="GO" id="GO:0005506">
    <property type="term" value="F:iron ion binding"/>
    <property type="evidence" value="ECO:0007669"/>
    <property type="project" value="InterPro"/>
</dbReference>
<dbReference type="FunFam" id="1.10.630.10:FF:000007">
    <property type="entry name" value="Cytochrome P450 76C4"/>
    <property type="match status" value="1"/>
</dbReference>
<dbReference type="PANTHER" id="PTHR47950:SF15">
    <property type="entry name" value="CYTOCHROME P450"/>
    <property type="match status" value="1"/>
</dbReference>
<keyword evidence="7" id="KW-0812">Transmembrane</keyword>
<evidence type="ECO:0000256" key="2">
    <source>
        <dbReference type="ARBA" id="ARBA00022723"/>
    </source>
</evidence>
<evidence type="ECO:0000256" key="3">
    <source>
        <dbReference type="ARBA" id="ARBA00023002"/>
    </source>
</evidence>
<dbReference type="PROSITE" id="PS00086">
    <property type="entry name" value="CYTOCHROME_P450"/>
    <property type="match status" value="1"/>
</dbReference>
<evidence type="ECO:0000256" key="7">
    <source>
        <dbReference type="SAM" id="Phobius"/>
    </source>
</evidence>
<dbReference type="GO" id="GO:0016705">
    <property type="term" value="F:oxidoreductase activity, acting on paired donors, with incorporation or reduction of molecular oxygen"/>
    <property type="evidence" value="ECO:0007669"/>
    <property type="project" value="InterPro"/>
</dbReference>
<name>B9SRM8_RICCO</name>
<evidence type="ECO:0000313" key="9">
    <source>
        <dbReference type="Proteomes" id="UP000008311"/>
    </source>
</evidence>
<accession>B9SRM8</accession>
<dbReference type="EC" id="1.14.13.88" evidence="8"/>
<dbReference type="InterPro" id="IPR001128">
    <property type="entry name" value="Cyt_P450"/>
</dbReference>
<dbReference type="GO" id="GO:0020037">
    <property type="term" value="F:heme binding"/>
    <property type="evidence" value="ECO:0007669"/>
    <property type="project" value="InterPro"/>
</dbReference>
<evidence type="ECO:0000256" key="4">
    <source>
        <dbReference type="ARBA" id="ARBA00023004"/>
    </source>
</evidence>
<dbReference type="Pfam" id="PF00067">
    <property type="entry name" value="p450"/>
    <property type="match status" value="1"/>
</dbReference>
<dbReference type="EMBL" id="EQ974100">
    <property type="protein sequence ID" value="EEF33750.1"/>
    <property type="molecule type" value="Genomic_DNA"/>
</dbReference>
<evidence type="ECO:0000313" key="8">
    <source>
        <dbReference type="EMBL" id="EEF33750.1"/>
    </source>
</evidence>
<keyword evidence="7" id="KW-1133">Transmembrane helix</keyword>
<keyword evidence="6" id="KW-0503">Monooxygenase</keyword>
<keyword evidence="3 6" id="KW-0560">Oxidoreductase</keyword>
<dbReference type="InterPro" id="IPR002401">
    <property type="entry name" value="Cyt_P450_E_grp-I"/>
</dbReference>
<dbReference type="eggNOG" id="KOG0156">
    <property type="taxonomic scope" value="Eukaryota"/>
</dbReference>
<keyword evidence="2 5" id="KW-0479">Metal-binding</keyword>
<keyword evidence="4 5" id="KW-0408">Iron</keyword>
<dbReference type="PRINTS" id="PR00385">
    <property type="entry name" value="P450"/>
</dbReference>
<sequence>MDYVTGLLILVSVLLSVALILLNLNGNHRTKSRPPGPPGWPVIGNIFDLGTMPHQTLYKLRFKYGPVLWLRLGSKNTMVIQSAAAAEELFKNHDSSFCDRSSLDVLTSHNYCKGSLAIGRYGPFWRVLRRICTMELMTNKRVNETAPLRRKCIDQMIKYIEENVAAASAREEATEVDLVHLLFLTAFNVVGNLTLSRDLLDPHCKEGHDFYKAMDKFMVWVGRPNIADFLPFFKWIDPQGLKRNMNRDLGQAIRIISGFVKERIEENKLGKERKTKDFLDVLLDFKGDGKEAPQKIPYDKVIIIVLEMFFAGSETTSTTMEWAMAELLRSPDKMKKLKEELDEVVGENNKVEESDIDKLPYLQAVVKETLRLHPAIPLLLPRNAMQDTNFMGYHIPKNTQVFVNAWAIGRDPDSWKDPLTFKPERFLGSNIDYKGQDFQLIPFGSGRRICVGMLLGQRVIHLGLASLIHYFDWEMGSNSNSETIDMNERTGITVRKLDPLKLVPKKRTKLRN</sequence>
<dbReference type="InterPro" id="IPR017972">
    <property type="entry name" value="Cyt_P450_CS"/>
</dbReference>
<keyword evidence="5 6" id="KW-0349">Heme</keyword>
<gene>
    <name evidence="8" type="ORF">RCOM_0841220</name>
</gene>
<evidence type="ECO:0000256" key="1">
    <source>
        <dbReference type="ARBA" id="ARBA00010617"/>
    </source>
</evidence>
<organism evidence="8 9">
    <name type="scientific">Ricinus communis</name>
    <name type="common">Castor bean</name>
    <dbReference type="NCBI Taxonomy" id="3988"/>
    <lineage>
        <taxon>Eukaryota</taxon>
        <taxon>Viridiplantae</taxon>
        <taxon>Streptophyta</taxon>
        <taxon>Embryophyta</taxon>
        <taxon>Tracheophyta</taxon>
        <taxon>Spermatophyta</taxon>
        <taxon>Magnoliopsida</taxon>
        <taxon>eudicotyledons</taxon>
        <taxon>Gunneridae</taxon>
        <taxon>Pentapetalae</taxon>
        <taxon>rosids</taxon>
        <taxon>fabids</taxon>
        <taxon>Malpighiales</taxon>
        <taxon>Euphorbiaceae</taxon>
        <taxon>Acalyphoideae</taxon>
        <taxon>Acalypheae</taxon>
        <taxon>Ricinus</taxon>
    </lineage>
</organism>
<dbReference type="GO" id="GO:0016491">
    <property type="term" value="F:oxidoreductase activity"/>
    <property type="evidence" value="ECO:0000318"/>
    <property type="project" value="GO_Central"/>
</dbReference>
<dbReference type="Gene3D" id="1.10.630.10">
    <property type="entry name" value="Cytochrome P450"/>
    <property type="match status" value="1"/>
</dbReference>
<keyword evidence="7" id="KW-0472">Membrane</keyword>
<evidence type="ECO:0000256" key="6">
    <source>
        <dbReference type="RuleBase" id="RU000461"/>
    </source>
</evidence>
<dbReference type="GO" id="GO:0004497">
    <property type="term" value="F:monooxygenase activity"/>
    <property type="evidence" value="ECO:0007669"/>
    <property type="project" value="UniProtKB-KW"/>
</dbReference>
<evidence type="ECO:0000256" key="5">
    <source>
        <dbReference type="PIRSR" id="PIRSR602401-1"/>
    </source>
</evidence>
<protein>
    <submittedName>
        <fullName evidence="8">Cytochrome P450, putative</fullName>
        <ecNumber evidence="8">1.14.13.88</ecNumber>
    </submittedName>
</protein>
<dbReference type="InParanoid" id="B9SRM8"/>
<dbReference type="OMA" id="NSHTTHI"/>
<dbReference type="PANTHER" id="PTHR47950">
    <property type="entry name" value="CYTOCHROME P450, FAMILY 76, SUBFAMILY C, POLYPEPTIDE 5-RELATED"/>
    <property type="match status" value="1"/>
</dbReference>
<dbReference type="PRINTS" id="PR00463">
    <property type="entry name" value="EP450I"/>
</dbReference>
<dbReference type="KEGG" id="rcu:8274891"/>
<comment type="cofactor">
    <cofactor evidence="5">
        <name>heme</name>
        <dbReference type="ChEBI" id="CHEBI:30413"/>
    </cofactor>
</comment>